<evidence type="ECO:0000313" key="2">
    <source>
        <dbReference type="Proteomes" id="UP000216035"/>
    </source>
</evidence>
<protein>
    <submittedName>
        <fullName evidence="1">Uncharacterized protein</fullName>
    </submittedName>
</protein>
<gene>
    <name evidence="1" type="ORF">CHX27_00585</name>
</gene>
<dbReference type="Proteomes" id="UP000216035">
    <property type="component" value="Unassembled WGS sequence"/>
</dbReference>
<feature type="non-terminal residue" evidence="1">
    <location>
        <position position="1"/>
    </location>
</feature>
<dbReference type="EMBL" id="NOXX01000053">
    <property type="protein sequence ID" value="OYQ50902.1"/>
    <property type="molecule type" value="Genomic_DNA"/>
</dbReference>
<reference evidence="1 2" key="1">
    <citation type="submission" date="2017-07" db="EMBL/GenBank/DDBJ databases">
        <title>Flavobacterium cyanobacteriorum sp. nov., isolated from cyanobacterial aggregates in a eutrophic lake.</title>
        <authorList>
            <person name="Cai H."/>
        </authorList>
    </citation>
    <scope>NUCLEOTIDE SEQUENCE [LARGE SCALE GENOMIC DNA]</scope>
    <source>
        <strain evidence="1 2">TH167</strain>
    </source>
</reference>
<name>A0A256AB09_9FLAO</name>
<sequence>DITWRKDVTADNYKDKGVLGKGEIYRGITYARTKEWNNDKYKGTVVEVYRQDGSGLDYYKPNSFGMYKFPESGRGFSRYTKPDGSSNGNNDSYKVNGLMQKGDNYASAETFAGFYNAIQDFYSETGVSIHYGDISAADPSINLGHSTHFSGDSIDIHYFDQNGGELRGKSSYLNADIPLTNSFFKHAQNNGFNKNYSYGGRFNHTGNNNQGKHKDHLHIGR</sequence>
<evidence type="ECO:0000313" key="1">
    <source>
        <dbReference type="EMBL" id="OYQ50902.1"/>
    </source>
</evidence>
<comment type="caution">
    <text evidence="1">The sequence shown here is derived from an EMBL/GenBank/DDBJ whole genome shotgun (WGS) entry which is preliminary data.</text>
</comment>
<keyword evidence="2" id="KW-1185">Reference proteome</keyword>
<organism evidence="1 2">
    <name type="scientific">Flavobacterium aurantiibacter</name>
    <dbReference type="NCBI Taxonomy" id="2023067"/>
    <lineage>
        <taxon>Bacteria</taxon>
        <taxon>Pseudomonadati</taxon>
        <taxon>Bacteroidota</taxon>
        <taxon>Flavobacteriia</taxon>
        <taxon>Flavobacteriales</taxon>
        <taxon>Flavobacteriaceae</taxon>
        <taxon>Flavobacterium</taxon>
    </lineage>
</organism>
<proteinExistence type="predicted"/>
<dbReference type="RefSeq" id="WP_165764406.1">
    <property type="nucleotide sequence ID" value="NZ_NOXX01000053.1"/>
</dbReference>
<accession>A0A256AB09</accession>
<dbReference type="AlphaFoldDB" id="A0A256AB09"/>